<dbReference type="WBParaSite" id="Hba_16557">
    <property type="protein sequence ID" value="Hba_16557"/>
    <property type="gene ID" value="Hba_16557"/>
</dbReference>
<proteinExistence type="predicted"/>
<dbReference type="GO" id="GO:0006366">
    <property type="term" value="P:transcription by RNA polymerase II"/>
    <property type="evidence" value="ECO:0007669"/>
    <property type="project" value="InterPro"/>
</dbReference>
<evidence type="ECO:0000256" key="3">
    <source>
        <dbReference type="ARBA" id="ARBA00023163"/>
    </source>
</evidence>
<evidence type="ECO:0000313" key="5">
    <source>
        <dbReference type="Proteomes" id="UP000095283"/>
    </source>
</evidence>
<dbReference type="AlphaFoldDB" id="A0A1I7XGE5"/>
<keyword evidence="5" id="KW-1185">Reference proteome</keyword>
<evidence type="ECO:0000256" key="2">
    <source>
        <dbReference type="ARBA" id="ARBA00023015"/>
    </source>
</evidence>
<evidence type="ECO:0000256" key="4">
    <source>
        <dbReference type="ARBA" id="ARBA00023242"/>
    </source>
</evidence>
<keyword evidence="2" id="KW-0805">Transcription regulation</keyword>
<comment type="subcellular location">
    <subcellularLocation>
        <location evidence="1">Nucleus</location>
    </subcellularLocation>
</comment>
<dbReference type="InterPro" id="IPR003195">
    <property type="entry name" value="TFIID_TAF13"/>
</dbReference>
<sequence length="500" mass="59866">MKHALIFHMVSPYTTRVDISIIAAVLILMQPNIPYPTGEKQNIINYFDKLTDECEKLILSDESPLSENEKDVNEEQDVHLSTKHLTRWDVQEIEDHILKWFPNEKRAELIPWSVENKIKDIRLTFFDNRIGHGERDTFEVGDFLTITGQMMFAYGDSSEPLTCTKIFMLDIIHNQMNMLLRRMWTRQVHENERRVITYTSMFKLFRNNQIRLRRLIRYIMEQQRIRHPLFHLDLDKRKRYHEFTDIRVAGDDIMPGGERFLRNMCPHIYIALKNIYGNVTPLCDERRIKDCDPDLTKIKRKIKQRNIGLCPKDRELWEFARRVSFCSRSGRQSAFRAHRFHEFLGIPELQTDVIFIFDFLVRELVMEMVSAASFARDAELSNYFSNYGSEHCLQIRHFEEALRVNKGWRKCDILFGEPDASVPHHYALNAYKTESDNAYLRRTEWEFCNFRKEPIYPPWPQTTTCKIMYEEHQRVVRGEYWDIYPHDLSKYQLAQKYQVI</sequence>
<name>A0A1I7XGE5_HETBA</name>
<dbReference type="GO" id="GO:0005634">
    <property type="term" value="C:nucleus"/>
    <property type="evidence" value="ECO:0007669"/>
    <property type="project" value="UniProtKB-SubCell"/>
</dbReference>
<dbReference type="Pfam" id="PF02269">
    <property type="entry name" value="TFIID-18kDa"/>
    <property type="match status" value="1"/>
</dbReference>
<organism evidence="5 6">
    <name type="scientific">Heterorhabditis bacteriophora</name>
    <name type="common">Entomopathogenic nematode worm</name>
    <dbReference type="NCBI Taxonomy" id="37862"/>
    <lineage>
        <taxon>Eukaryota</taxon>
        <taxon>Metazoa</taxon>
        <taxon>Ecdysozoa</taxon>
        <taxon>Nematoda</taxon>
        <taxon>Chromadorea</taxon>
        <taxon>Rhabditida</taxon>
        <taxon>Rhabditina</taxon>
        <taxon>Rhabditomorpha</taxon>
        <taxon>Strongyloidea</taxon>
        <taxon>Heterorhabditidae</taxon>
        <taxon>Heterorhabditis</taxon>
    </lineage>
</organism>
<reference evidence="6" key="1">
    <citation type="submission" date="2016-11" db="UniProtKB">
        <authorList>
            <consortium name="WormBaseParasite"/>
        </authorList>
    </citation>
    <scope>IDENTIFICATION</scope>
</reference>
<keyword evidence="4" id="KW-0539">Nucleus</keyword>
<dbReference type="Proteomes" id="UP000095283">
    <property type="component" value="Unplaced"/>
</dbReference>
<accession>A0A1I7XGE5</accession>
<evidence type="ECO:0000313" key="6">
    <source>
        <dbReference type="WBParaSite" id="Hba_16557"/>
    </source>
</evidence>
<evidence type="ECO:0000256" key="1">
    <source>
        <dbReference type="ARBA" id="ARBA00004123"/>
    </source>
</evidence>
<protein>
    <submittedName>
        <fullName evidence="6">F-box domain-containing protein</fullName>
    </submittedName>
</protein>
<keyword evidence="3" id="KW-0804">Transcription</keyword>